<evidence type="ECO:0000313" key="4">
    <source>
        <dbReference type="Proteomes" id="UP000288716"/>
    </source>
</evidence>
<evidence type="ECO:0000259" key="2">
    <source>
        <dbReference type="PROSITE" id="PS50132"/>
    </source>
</evidence>
<comment type="caution">
    <text evidence="3">The sequence shown here is derived from an EMBL/GenBank/DDBJ whole genome shotgun (WGS) entry which is preliminary data.</text>
</comment>
<dbReference type="OrthoDB" id="196547at2759"/>
<proteinExistence type="predicted"/>
<dbReference type="InterPro" id="IPR044926">
    <property type="entry name" value="RGS_subdomain_2"/>
</dbReference>
<dbReference type="EMBL" id="NCKV01000758">
    <property type="protein sequence ID" value="RWS29813.1"/>
    <property type="molecule type" value="Genomic_DNA"/>
</dbReference>
<dbReference type="STRING" id="299467.A0A443SQN5"/>
<evidence type="ECO:0000256" key="1">
    <source>
        <dbReference type="SAM" id="MobiDB-lite"/>
    </source>
</evidence>
<feature type="domain" description="RGS" evidence="2">
    <location>
        <begin position="244"/>
        <end position="349"/>
    </location>
</feature>
<feature type="compositionally biased region" description="Basic and acidic residues" evidence="1">
    <location>
        <begin position="1"/>
        <end position="21"/>
    </location>
</feature>
<dbReference type="InterPro" id="IPR016137">
    <property type="entry name" value="RGS"/>
</dbReference>
<accession>A0A443SQN5</accession>
<feature type="compositionally biased region" description="Low complexity" evidence="1">
    <location>
        <begin position="24"/>
        <end position="38"/>
    </location>
</feature>
<dbReference type="PANTHER" id="PTHR10845">
    <property type="entry name" value="REGULATOR OF G PROTEIN SIGNALING"/>
    <property type="match status" value="1"/>
</dbReference>
<dbReference type="Gene3D" id="1.10.167.10">
    <property type="entry name" value="Regulator of G-protein Signalling 4, domain 2"/>
    <property type="match status" value="1"/>
</dbReference>
<dbReference type="SUPFAM" id="SSF48097">
    <property type="entry name" value="Regulator of G-protein signaling, RGS"/>
    <property type="match status" value="1"/>
</dbReference>
<dbReference type="PROSITE" id="PS50132">
    <property type="entry name" value="RGS"/>
    <property type="match status" value="1"/>
</dbReference>
<dbReference type="PANTHER" id="PTHR10845:SF259">
    <property type="entry name" value="RGS DOMAIN-CONTAINING PROTEIN-RELATED"/>
    <property type="match status" value="1"/>
</dbReference>
<evidence type="ECO:0000313" key="3">
    <source>
        <dbReference type="EMBL" id="RWS29813.1"/>
    </source>
</evidence>
<dbReference type="Proteomes" id="UP000288716">
    <property type="component" value="Unassembled WGS sequence"/>
</dbReference>
<organism evidence="3 4">
    <name type="scientific">Leptotrombidium deliense</name>
    <dbReference type="NCBI Taxonomy" id="299467"/>
    <lineage>
        <taxon>Eukaryota</taxon>
        <taxon>Metazoa</taxon>
        <taxon>Ecdysozoa</taxon>
        <taxon>Arthropoda</taxon>
        <taxon>Chelicerata</taxon>
        <taxon>Arachnida</taxon>
        <taxon>Acari</taxon>
        <taxon>Acariformes</taxon>
        <taxon>Trombidiformes</taxon>
        <taxon>Prostigmata</taxon>
        <taxon>Anystina</taxon>
        <taxon>Parasitengona</taxon>
        <taxon>Trombiculoidea</taxon>
        <taxon>Trombiculidae</taxon>
        <taxon>Leptotrombidium</taxon>
    </lineage>
</organism>
<name>A0A443SQN5_9ACAR</name>
<dbReference type="VEuPathDB" id="VectorBase:LDEU002227"/>
<feature type="region of interest" description="Disordered" evidence="1">
    <location>
        <begin position="106"/>
        <end position="137"/>
    </location>
</feature>
<protein>
    <submittedName>
        <fullName evidence="3">Regulator of G-protein signaling 12-like protein</fullName>
    </submittedName>
</protein>
<keyword evidence="4" id="KW-1185">Reference proteome</keyword>
<feature type="region of interest" description="Disordered" evidence="1">
    <location>
        <begin position="153"/>
        <end position="195"/>
    </location>
</feature>
<dbReference type="FunFam" id="1.10.167.10:FF:000001">
    <property type="entry name" value="Putative regulator of g-protein signaling 12"/>
    <property type="match status" value="1"/>
</dbReference>
<sequence length="373" mass="41639">MGHQQQQEHKPVETKAADVKLAKSKTPSPISTPSPSGSVAGDEPSGCSSCSSSGLDLEFTRKCTVSADSLLLHPDITAMTRSAESTSKSVEPFTINRKLLGRRKISSSISSDDIHKHSSAGPSTSKATKRKDSVTHIVLSGPGRIARLLRRTYSAGSRDTPSHALFLREKPVRKHHPISTSSADAGDERKRTKRHRPALEDMKQRLRFLRRRNTDSLLDSSSVRPTPEEAQKWSQSFQLLMSNGSTLFKAFLAREFSAENIEFWLACEDYKMSRQSKLVSKSKKIFDNFIAVRSPKEVNLASKVRIDIEQSLMNPDKTIFDVAQRKIQSLLESDAYVRFLQSELYKELLISETKDDVFRNIDDAGKSSPESTL</sequence>
<feature type="region of interest" description="Disordered" evidence="1">
    <location>
        <begin position="1"/>
        <end position="51"/>
    </location>
</feature>
<dbReference type="Pfam" id="PF00615">
    <property type="entry name" value="RGS"/>
    <property type="match status" value="1"/>
</dbReference>
<gene>
    <name evidence="3" type="ORF">B4U80_00532</name>
</gene>
<reference evidence="3 4" key="1">
    <citation type="journal article" date="2018" name="Gigascience">
        <title>Genomes of trombidid mites reveal novel predicted allergens and laterally-transferred genes associated with secondary metabolism.</title>
        <authorList>
            <person name="Dong X."/>
            <person name="Chaisiri K."/>
            <person name="Xia D."/>
            <person name="Armstrong S.D."/>
            <person name="Fang Y."/>
            <person name="Donnelly M.J."/>
            <person name="Kadowaki T."/>
            <person name="McGarry J.W."/>
            <person name="Darby A.C."/>
            <person name="Makepeace B.L."/>
        </authorList>
    </citation>
    <scope>NUCLEOTIDE SEQUENCE [LARGE SCALE GENOMIC DNA]</scope>
    <source>
        <strain evidence="3">UoL-UT</strain>
    </source>
</reference>
<dbReference type="InterPro" id="IPR036305">
    <property type="entry name" value="RGS_sf"/>
</dbReference>
<dbReference type="PRINTS" id="PR01301">
    <property type="entry name" value="RGSPROTEIN"/>
</dbReference>
<dbReference type="SMART" id="SM00315">
    <property type="entry name" value="RGS"/>
    <property type="match status" value="1"/>
</dbReference>
<dbReference type="AlphaFoldDB" id="A0A443SQN5"/>